<dbReference type="OrthoDB" id="2382349at2"/>
<sequence>MQMMHHLPLSGKELNYISDSLSNEDLLIKQCVAVAASSSNPTVQQICSTMLKAHQAHYQTLAQSLQHHQSLAPTQLQ</sequence>
<evidence type="ECO:0000313" key="1">
    <source>
        <dbReference type="EMBL" id="OPA76785.1"/>
    </source>
</evidence>
<dbReference type="RefSeq" id="WP_078499800.1">
    <property type="nucleotide sequence ID" value="NZ_MSZX01000006.1"/>
</dbReference>
<protein>
    <recommendedName>
        <fullName evidence="3">Spore coat protein</fullName>
    </recommendedName>
</protein>
<proteinExistence type="predicted"/>
<reference evidence="1 2" key="1">
    <citation type="submission" date="2017-01" db="EMBL/GenBank/DDBJ databases">
        <title>Genome analysis of Paenibacillus selenitrireducens ES3-24.</title>
        <authorList>
            <person name="Xu D."/>
            <person name="Yao R."/>
            <person name="Zheng S."/>
        </authorList>
    </citation>
    <scope>NUCLEOTIDE SEQUENCE [LARGE SCALE GENOMIC DNA]</scope>
    <source>
        <strain evidence="1 2">ES3-24</strain>
    </source>
</reference>
<gene>
    <name evidence="1" type="ORF">BVG16_16595</name>
</gene>
<name>A0A1T2XAC4_9BACL</name>
<comment type="caution">
    <text evidence="1">The sequence shown here is derived from an EMBL/GenBank/DDBJ whole genome shotgun (WGS) entry which is preliminary data.</text>
</comment>
<evidence type="ECO:0008006" key="3">
    <source>
        <dbReference type="Google" id="ProtNLM"/>
    </source>
</evidence>
<accession>A0A1T2XAC4</accession>
<organism evidence="1 2">
    <name type="scientific">Paenibacillus selenitireducens</name>
    <dbReference type="NCBI Taxonomy" id="1324314"/>
    <lineage>
        <taxon>Bacteria</taxon>
        <taxon>Bacillati</taxon>
        <taxon>Bacillota</taxon>
        <taxon>Bacilli</taxon>
        <taxon>Bacillales</taxon>
        <taxon>Paenibacillaceae</taxon>
        <taxon>Paenibacillus</taxon>
    </lineage>
</organism>
<keyword evidence="2" id="KW-1185">Reference proteome</keyword>
<dbReference type="EMBL" id="MSZX01000006">
    <property type="protein sequence ID" value="OPA76785.1"/>
    <property type="molecule type" value="Genomic_DNA"/>
</dbReference>
<dbReference type="Proteomes" id="UP000190188">
    <property type="component" value="Unassembled WGS sequence"/>
</dbReference>
<dbReference type="AlphaFoldDB" id="A0A1T2XAC4"/>
<evidence type="ECO:0000313" key="2">
    <source>
        <dbReference type="Proteomes" id="UP000190188"/>
    </source>
</evidence>
<dbReference type="STRING" id="1324314.BVG16_16595"/>